<feature type="compositionally biased region" description="Basic and acidic residues" evidence="1">
    <location>
        <begin position="114"/>
        <end position="123"/>
    </location>
</feature>
<feature type="region of interest" description="Disordered" evidence="1">
    <location>
        <begin position="96"/>
        <end position="123"/>
    </location>
</feature>
<keyword evidence="2" id="KW-0472">Membrane</keyword>
<keyword evidence="3" id="KW-1185">Reference proteome</keyword>
<reference evidence="4" key="1">
    <citation type="submission" date="2020-12" db="UniProtKB">
        <authorList>
            <consortium name="WormBaseParasite"/>
        </authorList>
    </citation>
    <scope>IDENTIFICATION</scope>
    <source>
        <strain evidence="4">MHco3</strain>
    </source>
</reference>
<dbReference type="AlphaFoldDB" id="A0A7I4XYP5"/>
<keyword evidence="2" id="KW-0812">Transmembrane</keyword>
<accession>A0A7I4XYP5</accession>
<evidence type="ECO:0000256" key="2">
    <source>
        <dbReference type="SAM" id="Phobius"/>
    </source>
</evidence>
<feature type="transmembrane region" description="Helical" evidence="2">
    <location>
        <begin position="55"/>
        <end position="73"/>
    </location>
</feature>
<name>A0A7I4XYP5_HAECO</name>
<keyword evidence="2" id="KW-1133">Transmembrane helix</keyword>
<proteinExistence type="predicted"/>
<organism evidence="3 4">
    <name type="scientific">Haemonchus contortus</name>
    <name type="common">Barber pole worm</name>
    <dbReference type="NCBI Taxonomy" id="6289"/>
    <lineage>
        <taxon>Eukaryota</taxon>
        <taxon>Metazoa</taxon>
        <taxon>Ecdysozoa</taxon>
        <taxon>Nematoda</taxon>
        <taxon>Chromadorea</taxon>
        <taxon>Rhabditida</taxon>
        <taxon>Rhabditina</taxon>
        <taxon>Rhabditomorpha</taxon>
        <taxon>Strongyloidea</taxon>
        <taxon>Trichostrongylidae</taxon>
        <taxon>Haemonchus</taxon>
    </lineage>
</organism>
<evidence type="ECO:0000256" key="1">
    <source>
        <dbReference type="SAM" id="MobiDB-lite"/>
    </source>
</evidence>
<evidence type="ECO:0000313" key="3">
    <source>
        <dbReference type="Proteomes" id="UP000025227"/>
    </source>
</evidence>
<evidence type="ECO:0000313" key="4">
    <source>
        <dbReference type="WBParaSite" id="HCON_00025460-00001"/>
    </source>
</evidence>
<sequence>MHKCMYACMYACMYVCMYTSKGEKVVEVMCFGCVGMYMYVECVNDVCKEQLWCVSVWYVLMLVSVLYVNVCMLNERNVDPRVPGAIHWTTLARERDEWRRDGARSRKSPRKKKEKENDQRDDR</sequence>
<dbReference type="Proteomes" id="UP000025227">
    <property type="component" value="Unplaced"/>
</dbReference>
<dbReference type="WBParaSite" id="HCON_00025460-00001">
    <property type="protein sequence ID" value="HCON_00025460-00001"/>
    <property type="gene ID" value="HCON_00025460"/>
</dbReference>
<protein>
    <submittedName>
        <fullName evidence="4">Transmembrane protein</fullName>
    </submittedName>
</protein>